<dbReference type="Gene3D" id="1.10.10.10">
    <property type="entry name" value="Winged helix-like DNA-binding domain superfamily/Winged helix DNA-binding domain"/>
    <property type="match status" value="1"/>
</dbReference>
<dbReference type="InterPro" id="IPR036388">
    <property type="entry name" value="WH-like_DNA-bd_sf"/>
</dbReference>
<evidence type="ECO:0000256" key="3">
    <source>
        <dbReference type="ARBA" id="ARBA00023125"/>
    </source>
</evidence>
<keyword evidence="7" id="KW-1185">Reference proteome</keyword>
<dbReference type="PROSITE" id="PS50931">
    <property type="entry name" value="HTH_LYSR"/>
    <property type="match status" value="1"/>
</dbReference>
<evidence type="ECO:0000256" key="4">
    <source>
        <dbReference type="ARBA" id="ARBA00023163"/>
    </source>
</evidence>
<keyword evidence="2" id="KW-0805">Transcription regulation</keyword>
<organism evidence="6 7">
    <name type="scientific">Vibrio zhugei</name>
    <dbReference type="NCBI Taxonomy" id="2479546"/>
    <lineage>
        <taxon>Bacteria</taxon>
        <taxon>Pseudomonadati</taxon>
        <taxon>Pseudomonadota</taxon>
        <taxon>Gammaproteobacteria</taxon>
        <taxon>Vibrionales</taxon>
        <taxon>Vibrionaceae</taxon>
        <taxon>Vibrio</taxon>
    </lineage>
</organism>
<accession>A0ABV7C7U6</accession>
<dbReference type="Pfam" id="PF03466">
    <property type="entry name" value="LysR_substrate"/>
    <property type="match status" value="1"/>
</dbReference>
<dbReference type="PANTHER" id="PTHR30118:SF15">
    <property type="entry name" value="TRANSCRIPTIONAL REGULATORY PROTEIN"/>
    <property type="match status" value="1"/>
</dbReference>
<dbReference type="SUPFAM" id="SSF46785">
    <property type="entry name" value="Winged helix' DNA-binding domain"/>
    <property type="match status" value="1"/>
</dbReference>
<dbReference type="InterPro" id="IPR037402">
    <property type="entry name" value="YidZ_PBP2"/>
</dbReference>
<evidence type="ECO:0000313" key="6">
    <source>
        <dbReference type="EMBL" id="MFC3022881.1"/>
    </source>
</evidence>
<comment type="similarity">
    <text evidence="1">Belongs to the LysR transcriptional regulatory family.</text>
</comment>
<dbReference type="RefSeq" id="WP_123015341.1">
    <property type="nucleotide sequence ID" value="NZ_AP024911.1"/>
</dbReference>
<sequence>MNIDHLDLNLMKVFYHIYQTQSVRQAAEKLHISQSACSHSLSRLRERLNDELFIRINGHMVATDQAQRLALSVIPALQLLYSGLTTATPFEPDVGEHHFTLSGYDFATWCVMPQLTTYLAQHFPNITVRFVHTQPKIPTQQLESGEIDLALGFDHEEEKSNHIGNAVLLSGQYCIAMDEHHPALQRSSSLQLADFLHYSHVLIAPWSEQRGIVDVTLGKLNKKRRIATTLPGVLSAPYALPGTDYFLAAPQSYIKTLASTLHLSYCQPPISLPDYQIKLYWHKTKEKDPKLRWIMELLLTLFTAHPSVGSKSQNFINKEDV</sequence>
<keyword evidence="3" id="KW-0238">DNA-binding</keyword>
<gene>
    <name evidence="6" type="ORF">ACFODT_03435</name>
</gene>
<keyword evidence="4" id="KW-0804">Transcription</keyword>
<protein>
    <submittedName>
        <fullName evidence="6">LysR family transcriptional regulator</fullName>
    </submittedName>
</protein>
<reference evidence="7" key="1">
    <citation type="journal article" date="2019" name="Int. J. Syst. Evol. Microbiol.">
        <title>The Global Catalogue of Microorganisms (GCM) 10K type strain sequencing project: providing services to taxonomists for standard genome sequencing and annotation.</title>
        <authorList>
            <consortium name="The Broad Institute Genomics Platform"/>
            <consortium name="The Broad Institute Genome Sequencing Center for Infectious Disease"/>
            <person name="Wu L."/>
            <person name="Ma J."/>
        </authorList>
    </citation>
    <scope>NUCLEOTIDE SEQUENCE [LARGE SCALE GENOMIC DNA]</scope>
    <source>
        <strain evidence="7">KCTC 62784</strain>
    </source>
</reference>
<name>A0ABV7C7U6_9VIBR</name>
<dbReference type="InterPro" id="IPR036390">
    <property type="entry name" value="WH_DNA-bd_sf"/>
</dbReference>
<evidence type="ECO:0000256" key="1">
    <source>
        <dbReference type="ARBA" id="ARBA00009437"/>
    </source>
</evidence>
<dbReference type="Gene3D" id="3.40.190.10">
    <property type="entry name" value="Periplasmic binding protein-like II"/>
    <property type="match status" value="2"/>
</dbReference>
<dbReference type="SUPFAM" id="SSF53850">
    <property type="entry name" value="Periplasmic binding protein-like II"/>
    <property type="match status" value="1"/>
</dbReference>
<evidence type="ECO:0000259" key="5">
    <source>
        <dbReference type="PROSITE" id="PS50931"/>
    </source>
</evidence>
<dbReference type="Proteomes" id="UP001595384">
    <property type="component" value="Unassembled WGS sequence"/>
</dbReference>
<dbReference type="InterPro" id="IPR050389">
    <property type="entry name" value="LysR-type_TF"/>
</dbReference>
<dbReference type="EMBL" id="JBHRSE010000025">
    <property type="protein sequence ID" value="MFC3022881.1"/>
    <property type="molecule type" value="Genomic_DNA"/>
</dbReference>
<dbReference type="InterPro" id="IPR000847">
    <property type="entry name" value="LysR_HTH_N"/>
</dbReference>
<evidence type="ECO:0000256" key="2">
    <source>
        <dbReference type="ARBA" id="ARBA00023015"/>
    </source>
</evidence>
<dbReference type="InterPro" id="IPR005119">
    <property type="entry name" value="LysR_subst-bd"/>
</dbReference>
<comment type="caution">
    <text evidence="6">The sequence shown here is derived from an EMBL/GenBank/DDBJ whole genome shotgun (WGS) entry which is preliminary data.</text>
</comment>
<proteinExistence type="inferred from homology"/>
<evidence type="ECO:0000313" key="7">
    <source>
        <dbReference type="Proteomes" id="UP001595384"/>
    </source>
</evidence>
<dbReference type="CDD" id="cd08417">
    <property type="entry name" value="PBP2_Nitroaromatics_like"/>
    <property type="match status" value="1"/>
</dbReference>
<dbReference type="Pfam" id="PF00126">
    <property type="entry name" value="HTH_1"/>
    <property type="match status" value="1"/>
</dbReference>
<dbReference type="PRINTS" id="PR00039">
    <property type="entry name" value="HTHLYSR"/>
</dbReference>
<dbReference type="PANTHER" id="PTHR30118">
    <property type="entry name" value="HTH-TYPE TRANSCRIPTIONAL REGULATOR LEUO-RELATED"/>
    <property type="match status" value="1"/>
</dbReference>
<feature type="domain" description="HTH lysR-type" evidence="5">
    <location>
        <begin position="6"/>
        <end position="63"/>
    </location>
</feature>